<evidence type="ECO:0000313" key="2">
    <source>
        <dbReference type="Proteomes" id="UP000223102"/>
    </source>
</evidence>
<sequence>MSYIFEKKFTETYEVSRVWLDFMNYKSFSRVRKDKPECEFCDTPFKLEDNLNLAFTRGNKLICDSCAKVAVENGAEPYRVPKKEDE</sequence>
<keyword evidence="2" id="KW-1185">Reference proteome</keyword>
<proteinExistence type="predicted"/>
<organism evidence="1 2">
    <name type="scientific">Bacillus phage PBC2</name>
    <dbReference type="NCBI Taxonomy" id="1675029"/>
    <lineage>
        <taxon>Viruses</taxon>
        <taxon>Duplodnaviria</taxon>
        <taxon>Heunggongvirae</taxon>
        <taxon>Uroviricota</taxon>
        <taxon>Caudoviricetes</taxon>
        <taxon>Andregratiavirinae</taxon>
        <taxon>Haetaevirus</taxon>
        <taxon>Haetaevirus PBC2</taxon>
    </lineage>
</organism>
<name>A0A218KBV3_9CAUD</name>
<dbReference type="Proteomes" id="UP000223102">
    <property type="component" value="Segment"/>
</dbReference>
<evidence type="ECO:0000313" key="1">
    <source>
        <dbReference type="EMBL" id="AKQ08371.1"/>
    </source>
</evidence>
<gene>
    <name evidence="1" type="ORF">PBC2_056</name>
</gene>
<dbReference type="EMBL" id="KT070867">
    <property type="protein sequence ID" value="AKQ08371.1"/>
    <property type="molecule type" value="Genomic_DNA"/>
</dbReference>
<protein>
    <submittedName>
        <fullName evidence="1">Uncharacterized protein</fullName>
    </submittedName>
</protein>
<reference evidence="1 2" key="1">
    <citation type="submission" date="2015-06" db="EMBL/GenBank/DDBJ databases">
        <title>Complete genome sequence of Bacillus cereus phage PBC2.</title>
        <authorList>
            <person name="Kong M."/>
            <person name="Ryu S."/>
        </authorList>
    </citation>
    <scope>NUCLEOTIDE SEQUENCE [LARGE SCALE GENOMIC DNA]</scope>
</reference>
<accession>A0A218KBV3</accession>